<dbReference type="GO" id="GO:0004017">
    <property type="term" value="F:AMP kinase activity"/>
    <property type="evidence" value="ECO:0007669"/>
    <property type="project" value="UniProtKB-EC"/>
</dbReference>
<feature type="binding site" evidence="5">
    <location>
        <position position="36"/>
    </location>
    <ligand>
        <name>AMP</name>
        <dbReference type="ChEBI" id="CHEBI:456215"/>
    </ligand>
</feature>
<comment type="function">
    <text evidence="5">Catalyzes the reversible transfer of the terminal phosphate group between ATP and AMP. Plays an important role in cellular energy homeostasis and in adenine nucleotide metabolism.</text>
</comment>
<feature type="region of interest" description="NMP" evidence="5">
    <location>
        <begin position="30"/>
        <end position="59"/>
    </location>
</feature>
<feature type="binding site" evidence="5">
    <location>
        <position position="172"/>
    </location>
    <ligand>
        <name>ATP</name>
        <dbReference type="ChEBI" id="CHEBI:30616"/>
    </ligand>
</feature>
<dbReference type="PANTHER" id="PTHR23359">
    <property type="entry name" value="NUCLEOTIDE KINASE"/>
    <property type="match status" value="1"/>
</dbReference>
<feature type="binding site" evidence="5">
    <location>
        <position position="92"/>
    </location>
    <ligand>
        <name>AMP</name>
        <dbReference type="ChEBI" id="CHEBI:456215"/>
    </ligand>
</feature>
<feature type="binding site" evidence="5">
    <location>
        <begin position="10"/>
        <end position="15"/>
    </location>
    <ligand>
        <name>ATP</name>
        <dbReference type="ChEBI" id="CHEBI:30616"/>
    </ligand>
</feature>
<feature type="binding site" evidence="5">
    <location>
        <position position="144"/>
    </location>
    <ligand>
        <name>AMP</name>
        <dbReference type="ChEBI" id="CHEBI:456215"/>
    </ligand>
</feature>
<comment type="subunit">
    <text evidence="5 7">Monomer.</text>
</comment>
<keyword evidence="5 7" id="KW-0067">ATP-binding</keyword>
<feature type="binding site" evidence="5">
    <location>
        <begin position="57"/>
        <end position="59"/>
    </location>
    <ligand>
        <name>AMP</name>
        <dbReference type="ChEBI" id="CHEBI:456215"/>
    </ligand>
</feature>
<feature type="binding site" evidence="5">
    <location>
        <position position="127"/>
    </location>
    <ligand>
        <name>ATP</name>
        <dbReference type="ChEBI" id="CHEBI:30616"/>
    </ligand>
</feature>
<comment type="similarity">
    <text evidence="5 6">Belongs to the adenylate kinase family.</text>
</comment>
<evidence type="ECO:0000256" key="3">
    <source>
        <dbReference type="ARBA" id="ARBA00022741"/>
    </source>
</evidence>
<comment type="catalytic activity">
    <reaction evidence="5 7">
        <text>AMP + ATP = 2 ADP</text>
        <dbReference type="Rhea" id="RHEA:12973"/>
        <dbReference type="ChEBI" id="CHEBI:30616"/>
        <dbReference type="ChEBI" id="CHEBI:456215"/>
        <dbReference type="ChEBI" id="CHEBI:456216"/>
        <dbReference type="EC" id="2.7.4.3"/>
    </reaction>
</comment>
<dbReference type="RefSeq" id="WP_377342425.1">
    <property type="nucleotide sequence ID" value="NZ_JBHLUE010000019.1"/>
</dbReference>
<dbReference type="Pfam" id="PF00406">
    <property type="entry name" value="ADK"/>
    <property type="match status" value="1"/>
</dbReference>
<accession>A0ABV6P4G0</accession>
<keyword evidence="5" id="KW-0963">Cytoplasm</keyword>
<gene>
    <name evidence="5" type="primary">adk</name>
    <name evidence="8" type="ORF">ACFFHU_23840</name>
</gene>
<evidence type="ECO:0000256" key="1">
    <source>
        <dbReference type="ARBA" id="ARBA00022679"/>
    </source>
</evidence>
<dbReference type="Proteomes" id="UP001589894">
    <property type="component" value="Unassembled WGS sequence"/>
</dbReference>
<comment type="pathway">
    <text evidence="5">Purine metabolism; AMP biosynthesis via salvage pathway; AMP from ADP: step 1/1.</text>
</comment>
<evidence type="ECO:0000256" key="4">
    <source>
        <dbReference type="ARBA" id="ARBA00022777"/>
    </source>
</evidence>
<organism evidence="8 9">
    <name type="scientific">Plantactinospora siamensis</name>
    <dbReference type="NCBI Taxonomy" id="555372"/>
    <lineage>
        <taxon>Bacteria</taxon>
        <taxon>Bacillati</taxon>
        <taxon>Actinomycetota</taxon>
        <taxon>Actinomycetes</taxon>
        <taxon>Micromonosporales</taxon>
        <taxon>Micromonosporaceae</taxon>
        <taxon>Plantactinospora</taxon>
    </lineage>
</organism>
<evidence type="ECO:0000313" key="9">
    <source>
        <dbReference type="Proteomes" id="UP001589894"/>
    </source>
</evidence>
<feature type="binding site" evidence="5">
    <location>
        <position position="133"/>
    </location>
    <ligand>
        <name>AMP</name>
        <dbReference type="ChEBI" id="CHEBI:456215"/>
    </ligand>
</feature>
<proteinExistence type="inferred from homology"/>
<comment type="caution">
    <text evidence="8">The sequence shown here is derived from an EMBL/GenBank/DDBJ whole genome shotgun (WGS) entry which is preliminary data.</text>
</comment>
<keyword evidence="3 5" id="KW-0547">Nucleotide-binding</keyword>
<dbReference type="CDD" id="cd01428">
    <property type="entry name" value="ADK"/>
    <property type="match status" value="1"/>
</dbReference>
<dbReference type="NCBIfam" id="NF011105">
    <property type="entry name" value="PRK14532.1"/>
    <property type="match status" value="1"/>
</dbReference>
<evidence type="ECO:0000256" key="6">
    <source>
        <dbReference type="RuleBase" id="RU003330"/>
    </source>
</evidence>
<feature type="binding site" evidence="5">
    <location>
        <position position="31"/>
    </location>
    <ligand>
        <name>AMP</name>
        <dbReference type="ChEBI" id="CHEBI:456215"/>
    </ligand>
</feature>
<comment type="subcellular location">
    <subcellularLocation>
        <location evidence="5 7">Cytoplasm</location>
    </subcellularLocation>
</comment>
<evidence type="ECO:0000256" key="5">
    <source>
        <dbReference type="HAMAP-Rule" id="MF_00235"/>
    </source>
</evidence>
<reference evidence="8 9" key="1">
    <citation type="submission" date="2024-09" db="EMBL/GenBank/DDBJ databases">
        <authorList>
            <person name="Sun Q."/>
            <person name="Mori K."/>
        </authorList>
    </citation>
    <scope>NUCLEOTIDE SEQUENCE [LARGE SCALE GENOMIC DNA]</scope>
    <source>
        <strain evidence="8 9">TBRC 2205</strain>
    </source>
</reference>
<evidence type="ECO:0000313" key="8">
    <source>
        <dbReference type="EMBL" id="MFC0567158.1"/>
    </source>
</evidence>
<protein>
    <recommendedName>
        <fullName evidence="5 7">Adenylate kinase</fullName>
        <shortName evidence="5">AK</shortName>
        <ecNumber evidence="5 7">2.7.4.3</ecNumber>
    </recommendedName>
    <alternativeName>
        <fullName evidence="5">ATP-AMP transphosphorylase</fullName>
    </alternativeName>
    <alternativeName>
        <fullName evidence="5">ATP:AMP phosphotransferase</fullName>
    </alternativeName>
    <alternativeName>
        <fullName evidence="5">Adenylate monophosphate kinase</fullName>
    </alternativeName>
</protein>
<dbReference type="NCBIfam" id="NF011104">
    <property type="entry name" value="PRK14531.1"/>
    <property type="match status" value="1"/>
</dbReference>
<keyword evidence="1 5" id="KW-0808">Transferase</keyword>
<keyword evidence="4 5" id="KW-0418">Kinase</keyword>
<dbReference type="InterPro" id="IPR000850">
    <property type="entry name" value="Adenylat/UMP-CMP_kin"/>
</dbReference>
<comment type="domain">
    <text evidence="5">Consists of three domains, a large central CORE domain and two small peripheral domains, NMPbind and LID, which undergo movements during catalysis. The LID domain closes over the site of phosphoryl transfer upon ATP binding. Assembling and dissambling the active center during each catalytic cycle provides an effective means to prevent ATP hydrolysis.</text>
</comment>
<dbReference type="InterPro" id="IPR027417">
    <property type="entry name" value="P-loop_NTPase"/>
</dbReference>
<keyword evidence="2 5" id="KW-0545">Nucleotide biosynthesis</keyword>
<sequence length="195" mass="22034">MRLLLIGAPGAGKGTQAQRIAEHFGIAHISSGDLLRKHIAQETSIGRSVAETMRRGDLVPDGIVMDVLRKPVEAASRNGGYILDGFPRTVEQAQQSYEVARDINAAVQVALYLDVPREELVRRLMERGRQTGRTDDTEEVVTHRLRVFEEHTLPLLDYYRQRERLISVNGAEQVDEVTAAIIERLQRVREEIREV</sequence>
<feature type="binding site" evidence="5">
    <location>
        <begin position="85"/>
        <end position="88"/>
    </location>
    <ligand>
        <name>AMP</name>
        <dbReference type="ChEBI" id="CHEBI:456215"/>
    </ligand>
</feature>
<evidence type="ECO:0000256" key="2">
    <source>
        <dbReference type="ARBA" id="ARBA00022727"/>
    </source>
</evidence>
<evidence type="ECO:0000256" key="7">
    <source>
        <dbReference type="RuleBase" id="RU003331"/>
    </source>
</evidence>
<dbReference type="HAMAP" id="MF_00235">
    <property type="entry name" value="Adenylate_kinase_Adk"/>
    <property type="match status" value="1"/>
</dbReference>
<keyword evidence="9" id="KW-1185">Reference proteome</keyword>
<dbReference type="SUPFAM" id="SSF52540">
    <property type="entry name" value="P-loop containing nucleoside triphosphate hydrolases"/>
    <property type="match status" value="1"/>
</dbReference>
<dbReference type="EMBL" id="JBHLUE010000019">
    <property type="protein sequence ID" value="MFC0567158.1"/>
    <property type="molecule type" value="Genomic_DNA"/>
</dbReference>
<dbReference type="NCBIfam" id="NF001381">
    <property type="entry name" value="PRK00279.1-3"/>
    <property type="match status" value="1"/>
</dbReference>
<dbReference type="PRINTS" id="PR00094">
    <property type="entry name" value="ADENYLTKNASE"/>
</dbReference>
<name>A0ABV6P4G0_9ACTN</name>
<dbReference type="PROSITE" id="PS00113">
    <property type="entry name" value="ADENYLATE_KINASE"/>
    <property type="match status" value="1"/>
</dbReference>
<comment type="caution">
    <text evidence="5">Lacks conserved residue(s) required for the propagation of feature annotation.</text>
</comment>
<dbReference type="EC" id="2.7.4.3" evidence="5 7"/>
<dbReference type="InterPro" id="IPR033690">
    <property type="entry name" value="Adenylat_kinase_CS"/>
</dbReference>
<dbReference type="Gene3D" id="3.40.50.300">
    <property type="entry name" value="P-loop containing nucleotide triphosphate hydrolases"/>
    <property type="match status" value="1"/>
</dbReference>
<dbReference type="NCBIfam" id="NF011100">
    <property type="entry name" value="PRK14527.1"/>
    <property type="match status" value="1"/>
</dbReference>